<accession>A0ABT6FLC2</accession>
<name>A0ABT6FLC2_9BACT</name>
<proteinExistence type="predicted"/>
<evidence type="ECO:0000313" key="2">
    <source>
        <dbReference type="EMBL" id="MDG3008382.1"/>
    </source>
</evidence>
<dbReference type="Pfam" id="PF10134">
    <property type="entry name" value="RPA"/>
    <property type="match status" value="1"/>
</dbReference>
<sequence>MNLAEYPIALLADRAPAGIKTVVYHDKDETVTITGSDLLGLPTALDVDVIIGLLHLTKKKNNYESTTLHFTRYELMKVLGWPDRGFYYERLTESLNRWVGVTLIYKKSWWDNDTKTKGNYSFHILEAATVIEQEQRRGCRTRQIAPPPSTIRWSSEFFKSFQANNLKKLDLKVYFSLKSSISKQLYRFLDKRFYKKSEWTFDLRTLACEHVGMSRNYECWRLKQKLQPAIDELTEAGFLKGMDSEERFAQTGRGQWSVTFARSGVPVTAPQALPADGVGDGEEPSELQSELVARGVSSKTARELVTGFPEERVRAQIEQVDWLKKKGTRKILDLGAYLTKAVRDDYSRPEGFVSKAEKAEQQRAMNERRKLEAAEARRKREHARRCDEANAQVREYWDGLSAEGRDALDREAVAAADPEFVKVYEQTAVRGGSLAASLFRLSIRNPFIRTTLGLPQDDASE</sequence>
<comment type="caution">
    <text evidence="2">The sequence shown here is derived from an EMBL/GenBank/DDBJ whole genome shotgun (WGS) entry which is preliminary data.</text>
</comment>
<evidence type="ECO:0000313" key="3">
    <source>
        <dbReference type="Proteomes" id="UP001216907"/>
    </source>
</evidence>
<keyword evidence="3" id="KW-1185">Reference proteome</keyword>
<organism evidence="2 3">
    <name type="scientific">Paludisphaera mucosa</name>
    <dbReference type="NCBI Taxonomy" id="3030827"/>
    <lineage>
        <taxon>Bacteria</taxon>
        <taxon>Pseudomonadati</taxon>
        <taxon>Planctomycetota</taxon>
        <taxon>Planctomycetia</taxon>
        <taxon>Isosphaerales</taxon>
        <taxon>Isosphaeraceae</taxon>
        <taxon>Paludisphaera</taxon>
    </lineage>
</organism>
<dbReference type="InterPro" id="IPR018777">
    <property type="entry name" value="Replication_initiator_prot_A"/>
</dbReference>
<feature type="coiled-coil region" evidence="1">
    <location>
        <begin position="354"/>
        <end position="384"/>
    </location>
</feature>
<dbReference type="EMBL" id="JARRAG010000006">
    <property type="protein sequence ID" value="MDG3008382.1"/>
    <property type="molecule type" value="Genomic_DNA"/>
</dbReference>
<evidence type="ECO:0000256" key="1">
    <source>
        <dbReference type="SAM" id="Coils"/>
    </source>
</evidence>
<keyword evidence="1" id="KW-0175">Coiled coil</keyword>
<protein>
    <submittedName>
        <fullName evidence="2">Replication initiator protein A</fullName>
    </submittedName>
</protein>
<dbReference type="RefSeq" id="WP_277864705.1">
    <property type="nucleotide sequence ID" value="NZ_JARRAG010000006.1"/>
</dbReference>
<dbReference type="Proteomes" id="UP001216907">
    <property type="component" value="Unassembled WGS sequence"/>
</dbReference>
<gene>
    <name evidence="2" type="ORF">PZE19_31830</name>
</gene>
<reference evidence="2 3" key="1">
    <citation type="submission" date="2023-03" db="EMBL/GenBank/DDBJ databases">
        <title>Paludisphaera mucosa sp. nov. a novel planctomycete from northern fen.</title>
        <authorList>
            <person name="Ivanova A."/>
        </authorList>
    </citation>
    <scope>NUCLEOTIDE SEQUENCE [LARGE SCALE GENOMIC DNA]</scope>
    <source>
        <strain evidence="2 3">Pla2</strain>
    </source>
</reference>